<feature type="compositionally biased region" description="Basic and acidic residues" evidence="1">
    <location>
        <begin position="107"/>
        <end position="125"/>
    </location>
</feature>
<accession>A0ABY8LF88</accession>
<protein>
    <recommendedName>
        <fullName evidence="3">CBU-0592-like domain-containing protein</fullName>
    </recommendedName>
</protein>
<feature type="domain" description="CBU-0592-like" evidence="3">
    <location>
        <begin position="13"/>
        <end position="86"/>
    </location>
</feature>
<evidence type="ECO:0000259" key="3">
    <source>
        <dbReference type="Pfam" id="PF26604"/>
    </source>
</evidence>
<gene>
    <name evidence="4" type="ORF">P8627_06705</name>
</gene>
<keyword evidence="2" id="KW-0472">Membrane</keyword>
<dbReference type="RefSeq" id="WP_279966939.1">
    <property type="nucleotide sequence ID" value="NZ_CP122537.1"/>
</dbReference>
<dbReference type="Proteomes" id="UP001243420">
    <property type="component" value="Chromosome"/>
</dbReference>
<dbReference type="Pfam" id="PF26604">
    <property type="entry name" value="CBU_0592"/>
    <property type="match status" value="1"/>
</dbReference>
<feature type="transmembrane region" description="Helical" evidence="2">
    <location>
        <begin position="39"/>
        <end position="57"/>
    </location>
</feature>
<keyword evidence="2" id="KW-0812">Transmembrane</keyword>
<evidence type="ECO:0000256" key="2">
    <source>
        <dbReference type="SAM" id="Phobius"/>
    </source>
</evidence>
<dbReference type="EMBL" id="CP122537">
    <property type="protein sequence ID" value="WGH79942.1"/>
    <property type="molecule type" value="Genomic_DNA"/>
</dbReference>
<sequence>MTGFDLAETAPMQLLGLLGAVLYICNYCALAMRLVDTSGSLYFLLQLAAATMVLLSLSEAFNVGAMMIQIFFITVSLLALLTRLRRARTPQRRDRAARLRPLGTDPLRARRETRDPPATRNTGREDPEEAEAPAMGGATA</sequence>
<evidence type="ECO:0000313" key="5">
    <source>
        <dbReference type="Proteomes" id="UP001243420"/>
    </source>
</evidence>
<keyword evidence="2" id="KW-1133">Transmembrane helix</keyword>
<organism evidence="4 5">
    <name type="scientific">Jannaschia ovalis</name>
    <dbReference type="NCBI Taxonomy" id="3038773"/>
    <lineage>
        <taxon>Bacteria</taxon>
        <taxon>Pseudomonadati</taxon>
        <taxon>Pseudomonadota</taxon>
        <taxon>Alphaproteobacteria</taxon>
        <taxon>Rhodobacterales</taxon>
        <taxon>Roseobacteraceae</taxon>
        <taxon>Jannaschia</taxon>
    </lineage>
</organism>
<keyword evidence="5" id="KW-1185">Reference proteome</keyword>
<evidence type="ECO:0000256" key="1">
    <source>
        <dbReference type="SAM" id="MobiDB-lite"/>
    </source>
</evidence>
<evidence type="ECO:0000313" key="4">
    <source>
        <dbReference type="EMBL" id="WGH79942.1"/>
    </source>
</evidence>
<proteinExistence type="predicted"/>
<dbReference type="InterPro" id="IPR058058">
    <property type="entry name" value="CBU_0592-like"/>
</dbReference>
<reference evidence="4 5" key="1">
    <citation type="submission" date="2023-04" db="EMBL/GenBank/DDBJ databases">
        <title>Jannaschia ovalis sp. nov., a marine bacterium isolated from sea tidal flat.</title>
        <authorList>
            <person name="Kwon D.Y."/>
            <person name="Kim J.-J."/>
        </authorList>
    </citation>
    <scope>NUCLEOTIDE SEQUENCE [LARGE SCALE GENOMIC DNA]</scope>
    <source>
        <strain evidence="4 5">GRR-S6-38</strain>
    </source>
</reference>
<name>A0ABY8LF88_9RHOB</name>
<feature type="region of interest" description="Disordered" evidence="1">
    <location>
        <begin position="88"/>
        <end position="140"/>
    </location>
</feature>
<feature type="transmembrane region" description="Helical" evidence="2">
    <location>
        <begin position="63"/>
        <end position="84"/>
    </location>
</feature>
<feature type="transmembrane region" description="Helical" evidence="2">
    <location>
        <begin position="12"/>
        <end position="32"/>
    </location>
</feature>
<dbReference type="NCBIfam" id="NF047864">
    <property type="entry name" value="CBU_0592_membra"/>
    <property type="match status" value="1"/>
</dbReference>